<accession>A0A158Q7F6</accession>
<sequence>MGTPQYLSLLVTMHFTNCQDLEGDYEMLLKYLTIIQSIFPTFIRFPEYVCERRIKKSIELIFSAHGPPLRVQIDAPKNLHVPADGKARWYCRVIGQRTPGIRLQWSKVGTAGLPSNAAQYDGELVIDGVQESDAGQYRCTGSGDHQFATDDATLTVEPKPQVIGRPPPVMVDPLEQTVNVNDMVTFRCWVPGLSSCELKWYKENIGGQLPHGVYQVGGALKIPHAQLEHAGNYICTATNEFGVGKSPPARLTVKQPNNPIIDPSKQTVNENEPAQFRCWVPGNPTAILNWRRADGHPLGHGVTESAGILSIPHAQMSHIGEYICSAQDPDDGVPVDSSPARLDVVKLYESQPQHLPAQPSESIQKPQVDPEHQMVYEGDPAKFRCWLPSNPNAFLKWSRADGAPLPNSALDDGNGTLYYQRAHISHADFYVCLAINPNGGPSIESDPVELKVKPYEQKKETMKPELPLGTLTVDPIEQTVEEGEPSEIRCLVPGEPNAVLEWRKEDGELPAKTTQNNGILYIPQTKSEDAGSYICTAVDILDAPIDSIPARIRVRQRFMKITQNLKRRGQKSVVEGKMPVVLPTSLAVKKGDLVRFLCYLPDKNAQSLRWGFNDPDGSLPEGAYVYYGVLTIDKARLTDTGEYICTDDETSLSSAPATLKVESSDDSGEVQEAESINESDEYNNHAEQQQYENQDAEHGNTDENAANEYDEHGNNHDRNNNREYYTNHRIAEHDGKPPRPVATPSDQVVKVGETARFQCDPNSDTPANVRWGYETADGPLRGDVVTEDNDLIIRSADDSNAGEYICTATNQYGSGEAEPVRLHVTEKEEPPTARVVPRAWNGQPGDKHQFQCITTGSPEPTITWTGPNGEALPEDVTDIGGGFLDFQNARADMNGDYTCTATNIVGDASDHGSVNIGPSLTVRTNPPGPRIVLTVGEPLEVKCEAFGEPEPEVEWLHDPGPERGDLPDDFKPVTISEQFIRHPSIGLGNAGVYTCRGSNIQASAKKDIYIEVVEPSKVATVSILGGSTQWFELGNPADLICAATGSEIVDRIQWVKVDGVLSDGTKETENGILHFSKFKQSDSGEYECRGYRHDELVGSNRVTIFATNLAPLDTARVEIDPPTVRVIDQGGENNDVNFEWALLRGGNIIRQYSDDSTLVIKKADPSNDYGVYRCEVEDDDGELIGQAYAAVTIGFTDPSNARIVKFDEKSAATIECPVYAIPGARVTWEKEDGELPAGADMTGNKLMISEFDDDAVGMYVCKVDIHGKQIEGYVRAEIYVPDTIIQVLLEPSSESISLGDRAWFDCKVTGDPNAEITWTKEGEEDLPDNTQVMGNRLLFVNVREDNGGIYKCHAKTKAGPLETRNVLNVGTAKRKRKRISRKKEKRAHKEAGNNDKKAKPSSIFGTWFTSS</sequence>
<feature type="domain" description="Ig-like" evidence="4">
    <location>
        <begin position="738"/>
        <end position="825"/>
    </location>
</feature>
<evidence type="ECO:0000313" key="6">
    <source>
        <dbReference type="WBParaSite" id="EEL_0000452501-mRNA-1"/>
    </source>
</evidence>
<evidence type="ECO:0000256" key="2">
    <source>
        <dbReference type="ARBA" id="ARBA00023319"/>
    </source>
</evidence>
<feature type="domain" description="Ig-like" evidence="4">
    <location>
        <begin position="256"/>
        <end position="343"/>
    </location>
</feature>
<feature type="domain" description="Ig-like" evidence="4">
    <location>
        <begin position="67"/>
        <end position="155"/>
    </location>
</feature>
<dbReference type="SMART" id="SM00409">
    <property type="entry name" value="IG"/>
    <property type="match status" value="13"/>
</dbReference>
<dbReference type="Pfam" id="PF00047">
    <property type="entry name" value="ig"/>
    <property type="match status" value="1"/>
</dbReference>
<feature type="compositionally biased region" description="Basic and acidic residues" evidence="3">
    <location>
        <begin position="709"/>
        <end position="721"/>
    </location>
</feature>
<dbReference type="Pfam" id="PF07679">
    <property type="entry name" value="I-set"/>
    <property type="match status" value="3"/>
</dbReference>
<dbReference type="Pfam" id="PF13895">
    <property type="entry name" value="Ig_2"/>
    <property type="match status" value="1"/>
</dbReference>
<feature type="region of interest" description="Disordered" evidence="3">
    <location>
        <begin position="648"/>
        <end position="721"/>
    </location>
</feature>
<dbReference type="InterPro" id="IPR036179">
    <property type="entry name" value="Ig-like_dom_sf"/>
</dbReference>
<keyword evidence="2" id="KW-0393">Immunoglobulin domain</keyword>
<dbReference type="STRING" id="1147741.A0A158Q7F6"/>
<dbReference type="Proteomes" id="UP000050640">
    <property type="component" value="Unplaced"/>
</dbReference>
<feature type="domain" description="Ig-like" evidence="4">
    <location>
        <begin position="1015"/>
        <end position="1089"/>
    </location>
</feature>
<dbReference type="InterPro" id="IPR003598">
    <property type="entry name" value="Ig_sub2"/>
</dbReference>
<evidence type="ECO:0000256" key="1">
    <source>
        <dbReference type="ARBA" id="ARBA00022737"/>
    </source>
</evidence>
<feature type="region of interest" description="Disordered" evidence="3">
    <location>
        <begin position="1372"/>
        <end position="1411"/>
    </location>
</feature>
<feature type="domain" description="Ig-like" evidence="4">
    <location>
        <begin position="366"/>
        <end position="449"/>
    </location>
</feature>
<dbReference type="WBParaSite" id="EEL_0000452501-mRNA-1">
    <property type="protein sequence ID" value="EEL_0000452501-mRNA-1"/>
    <property type="gene ID" value="EEL_0000452501"/>
</dbReference>
<dbReference type="PANTHER" id="PTHR10075">
    <property type="entry name" value="BASIGIN RELATED"/>
    <property type="match status" value="1"/>
</dbReference>
<evidence type="ECO:0000313" key="5">
    <source>
        <dbReference type="Proteomes" id="UP000050640"/>
    </source>
</evidence>
<evidence type="ECO:0000259" key="4">
    <source>
        <dbReference type="PROSITE" id="PS50835"/>
    </source>
</evidence>
<dbReference type="InterPro" id="IPR007110">
    <property type="entry name" value="Ig-like_dom"/>
</dbReference>
<feature type="domain" description="Ig-like" evidence="4">
    <location>
        <begin position="464"/>
        <end position="553"/>
    </location>
</feature>
<dbReference type="GO" id="GO:0030424">
    <property type="term" value="C:axon"/>
    <property type="evidence" value="ECO:0007669"/>
    <property type="project" value="TreeGrafter"/>
</dbReference>
<dbReference type="GO" id="GO:0007411">
    <property type="term" value="P:axon guidance"/>
    <property type="evidence" value="ECO:0007669"/>
    <property type="project" value="TreeGrafter"/>
</dbReference>
<evidence type="ECO:0000256" key="3">
    <source>
        <dbReference type="SAM" id="MobiDB-lite"/>
    </source>
</evidence>
<protein>
    <submittedName>
        <fullName evidence="6">Ig-like domain-containing protein</fullName>
    </submittedName>
</protein>
<dbReference type="GO" id="GO:0070593">
    <property type="term" value="P:dendrite self-avoidance"/>
    <property type="evidence" value="ECO:0007669"/>
    <property type="project" value="TreeGrafter"/>
</dbReference>
<dbReference type="InterPro" id="IPR013098">
    <property type="entry name" value="Ig_I-set"/>
</dbReference>
<dbReference type="Pfam" id="PF13927">
    <property type="entry name" value="Ig_3"/>
    <property type="match status" value="5"/>
</dbReference>
<dbReference type="CDD" id="cd00096">
    <property type="entry name" value="Ig"/>
    <property type="match status" value="2"/>
</dbReference>
<organism evidence="5 6">
    <name type="scientific">Elaeophora elaphi</name>
    <dbReference type="NCBI Taxonomy" id="1147741"/>
    <lineage>
        <taxon>Eukaryota</taxon>
        <taxon>Metazoa</taxon>
        <taxon>Ecdysozoa</taxon>
        <taxon>Nematoda</taxon>
        <taxon>Chromadorea</taxon>
        <taxon>Rhabditida</taxon>
        <taxon>Spirurina</taxon>
        <taxon>Spiruromorpha</taxon>
        <taxon>Filarioidea</taxon>
        <taxon>Onchocercidae</taxon>
        <taxon>Elaeophora</taxon>
    </lineage>
</organism>
<feature type="domain" description="Ig-like" evidence="4">
    <location>
        <begin position="831"/>
        <end position="915"/>
    </location>
</feature>
<feature type="region of interest" description="Disordered" evidence="3">
    <location>
        <begin position="827"/>
        <end position="846"/>
    </location>
</feature>
<feature type="domain" description="Ig-like" evidence="4">
    <location>
        <begin position="1281"/>
        <end position="1368"/>
    </location>
</feature>
<dbReference type="PANTHER" id="PTHR10075:SF14">
    <property type="entry name" value="CELL ADHESION MOLECULE DSCAM2-RELATED"/>
    <property type="match status" value="1"/>
</dbReference>
<feature type="domain" description="Ig-like" evidence="4">
    <location>
        <begin position="1198"/>
        <end position="1271"/>
    </location>
</feature>
<dbReference type="InterPro" id="IPR003599">
    <property type="entry name" value="Ig_sub"/>
</dbReference>
<keyword evidence="5" id="KW-1185">Reference proteome</keyword>
<reference evidence="6" key="1">
    <citation type="submission" date="2016-04" db="UniProtKB">
        <authorList>
            <consortium name="WormBaseParasite"/>
        </authorList>
    </citation>
    <scope>IDENTIFICATION</scope>
</reference>
<name>A0A158Q7F6_9BILA</name>
<dbReference type="InterPro" id="IPR013151">
    <property type="entry name" value="Immunoglobulin_dom"/>
</dbReference>
<dbReference type="Gene3D" id="2.60.40.10">
    <property type="entry name" value="Immunoglobulins"/>
    <property type="match status" value="12"/>
</dbReference>
<feature type="domain" description="Ig-like" evidence="4">
    <location>
        <begin position="579"/>
        <end position="662"/>
    </location>
</feature>
<keyword evidence="1" id="KW-0677">Repeat</keyword>
<feature type="domain" description="Ig-like" evidence="4">
    <location>
        <begin position="918"/>
        <end position="1011"/>
    </location>
</feature>
<dbReference type="SUPFAM" id="SSF48726">
    <property type="entry name" value="Immunoglobulin"/>
    <property type="match status" value="11"/>
</dbReference>
<dbReference type="FunFam" id="2.60.40.10:FF:001694">
    <property type="entry name" value="Basement membrane proteoglycan"/>
    <property type="match status" value="1"/>
</dbReference>
<feature type="domain" description="Ig-like" evidence="4">
    <location>
        <begin position="167"/>
        <end position="252"/>
    </location>
</feature>
<dbReference type="PROSITE" id="PS50835">
    <property type="entry name" value="IG_LIKE"/>
    <property type="match status" value="12"/>
</dbReference>
<proteinExistence type="predicted"/>
<feature type="compositionally biased region" description="Basic residues" evidence="3">
    <location>
        <begin position="1372"/>
        <end position="1386"/>
    </location>
</feature>
<feature type="compositionally biased region" description="Acidic residues" evidence="3">
    <location>
        <begin position="664"/>
        <end position="681"/>
    </location>
</feature>
<dbReference type="InterPro" id="IPR013783">
    <property type="entry name" value="Ig-like_fold"/>
</dbReference>
<dbReference type="FunFam" id="2.60.40.10:FF:000637">
    <property type="entry name" value="Basement membrane proteoglycan"/>
    <property type="match status" value="1"/>
</dbReference>
<feature type="compositionally biased region" description="Basic and acidic residues" evidence="3">
    <location>
        <begin position="1387"/>
        <end position="1398"/>
    </location>
</feature>
<dbReference type="GO" id="GO:0007156">
    <property type="term" value="P:homophilic cell adhesion via plasma membrane adhesion molecules"/>
    <property type="evidence" value="ECO:0007669"/>
    <property type="project" value="TreeGrafter"/>
</dbReference>
<dbReference type="SMART" id="SM00408">
    <property type="entry name" value="IGc2"/>
    <property type="match status" value="12"/>
</dbReference>
<dbReference type="GO" id="GO:0005886">
    <property type="term" value="C:plasma membrane"/>
    <property type="evidence" value="ECO:0007669"/>
    <property type="project" value="TreeGrafter"/>
</dbReference>
<dbReference type="GO" id="GO:0098632">
    <property type="term" value="F:cell-cell adhesion mediator activity"/>
    <property type="evidence" value="ECO:0007669"/>
    <property type="project" value="TreeGrafter"/>
</dbReference>